<protein>
    <submittedName>
        <fullName evidence="2">Uncharacterized protein</fullName>
    </submittedName>
</protein>
<reference evidence="2" key="1">
    <citation type="submission" date="2023-12" db="EMBL/GenBank/DDBJ databases">
        <authorList>
            <person name="Brown T."/>
        </authorList>
    </citation>
    <scope>NUCLEOTIDE SEQUENCE</scope>
</reference>
<proteinExistence type="predicted"/>
<name>A0ABP0AE91_PIPNA</name>
<accession>A0ABP0AE91</accession>
<evidence type="ECO:0000313" key="2">
    <source>
        <dbReference type="EMBL" id="CAK6448818.1"/>
    </source>
</evidence>
<evidence type="ECO:0000256" key="1">
    <source>
        <dbReference type="SAM" id="MobiDB-lite"/>
    </source>
</evidence>
<organism evidence="2 3">
    <name type="scientific">Pipistrellus nathusii</name>
    <name type="common">Nathusius' pipistrelle</name>
    <dbReference type="NCBI Taxonomy" id="59473"/>
    <lineage>
        <taxon>Eukaryota</taxon>
        <taxon>Metazoa</taxon>
        <taxon>Chordata</taxon>
        <taxon>Craniata</taxon>
        <taxon>Vertebrata</taxon>
        <taxon>Euteleostomi</taxon>
        <taxon>Mammalia</taxon>
        <taxon>Eutheria</taxon>
        <taxon>Laurasiatheria</taxon>
        <taxon>Chiroptera</taxon>
        <taxon>Yangochiroptera</taxon>
        <taxon>Vespertilionidae</taxon>
        <taxon>Pipistrellus</taxon>
    </lineage>
</organism>
<dbReference type="Proteomes" id="UP001314169">
    <property type="component" value="Chromosome 9"/>
</dbReference>
<dbReference type="EMBL" id="OY882866">
    <property type="protein sequence ID" value="CAK6448818.1"/>
    <property type="molecule type" value="Genomic_DNA"/>
</dbReference>
<gene>
    <name evidence="2" type="ORF">MPIPNATIZW_LOCUS17124</name>
</gene>
<evidence type="ECO:0000313" key="3">
    <source>
        <dbReference type="Proteomes" id="UP001314169"/>
    </source>
</evidence>
<keyword evidence="3" id="KW-1185">Reference proteome</keyword>
<feature type="region of interest" description="Disordered" evidence="1">
    <location>
        <begin position="81"/>
        <end position="103"/>
    </location>
</feature>
<sequence>MKAPWGSCRTEGTEQRVKLPHVGFSYLTHSPCPDPLLLHASLKTIPAPHAWSHHTLLCTSEPIAATEKVSEAFRAERKIHTMSGPGNSALLKETNHPQGFGAC</sequence>